<name>A0AA88YL70_PINIB</name>
<comment type="caution">
    <text evidence="1">The sequence shown here is derived from an EMBL/GenBank/DDBJ whole genome shotgun (WGS) entry which is preliminary data.</text>
</comment>
<gene>
    <name evidence="1" type="ORF">FSP39_023064</name>
</gene>
<proteinExistence type="predicted"/>
<dbReference type="Proteomes" id="UP001186944">
    <property type="component" value="Unassembled WGS sequence"/>
</dbReference>
<organism evidence="1 2">
    <name type="scientific">Pinctada imbricata</name>
    <name type="common">Atlantic pearl-oyster</name>
    <name type="synonym">Pinctada martensii</name>
    <dbReference type="NCBI Taxonomy" id="66713"/>
    <lineage>
        <taxon>Eukaryota</taxon>
        <taxon>Metazoa</taxon>
        <taxon>Spiralia</taxon>
        <taxon>Lophotrochozoa</taxon>
        <taxon>Mollusca</taxon>
        <taxon>Bivalvia</taxon>
        <taxon>Autobranchia</taxon>
        <taxon>Pteriomorphia</taxon>
        <taxon>Pterioida</taxon>
        <taxon>Pterioidea</taxon>
        <taxon>Pteriidae</taxon>
        <taxon>Pinctada</taxon>
    </lineage>
</organism>
<accession>A0AA88YL70</accession>
<protein>
    <submittedName>
        <fullName evidence="1">Uncharacterized protein</fullName>
    </submittedName>
</protein>
<evidence type="ECO:0000313" key="1">
    <source>
        <dbReference type="EMBL" id="KAK3107828.1"/>
    </source>
</evidence>
<keyword evidence="2" id="KW-1185">Reference proteome</keyword>
<evidence type="ECO:0000313" key="2">
    <source>
        <dbReference type="Proteomes" id="UP001186944"/>
    </source>
</evidence>
<reference evidence="1" key="1">
    <citation type="submission" date="2019-08" db="EMBL/GenBank/DDBJ databases">
        <title>The improved chromosome-level genome for the pearl oyster Pinctada fucata martensii using PacBio sequencing and Hi-C.</title>
        <authorList>
            <person name="Zheng Z."/>
        </authorList>
    </citation>
    <scope>NUCLEOTIDE SEQUENCE</scope>
    <source>
        <strain evidence="1">ZZ-2019</strain>
        <tissue evidence="1">Adductor muscle</tissue>
    </source>
</reference>
<dbReference type="AlphaFoldDB" id="A0AA88YL70"/>
<sequence length="83" mass="9860">MLVSPAKQLILGDGSHGSKLLLFSWFNKIGWCVSKWSARRLADKLCEEYDRDILQWKEEIEVEFFINFHFSEDPYDQTFNKTI</sequence>
<dbReference type="EMBL" id="VSWD01000002">
    <property type="protein sequence ID" value="KAK3107828.1"/>
    <property type="molecule type" value="Genomic_DNA"/>
</dbReference>